<dbReference type="EMBL" id="LRBV02000008">
    <property type="status" value="NOT_ANNOTATED_CDS"/>
    <property type="molecule type" value="Genomic_DNA"/>
</dbReference>
<evidence type="ECO:0000313" key="4">
    <source>
        <dbReference type="Proteomes" id="UP000594261"/>
    </source>
</evidence>
<dbReference type="AlphaFoldDB" id="A0A7N2MF51"/>
<dbReference type="InParanoid" id="A0A7N2MF51"/>
<name>A0A7N2MF51_QUELO</name>
<protein>
    <submittedName>
        <fullName evidence="3">Uncharacterized protein</fullName>
    </submittedName>
</protein>
<feature type="region of interest" description="Disordered" evidence="1">
    <location>
        <begin position="138"/>
        <end position="157"/>
    </location>
</feature>
<evidence type="ECO:0000256" key="1">
    <source>
        <dbReference type="SAM" id="MobiDB-lite"/>
    </source>
</evidence>
<organism evidence="3 4">
    <name type="scientific">Quercus lobata</name>
    <name type="common">Valley oak</name>
    <dbReference type="NCBI Taxonomy" id="97700"/>
    <lineage>
        <taxon>Eukaryota</taxon>
        <taxon>Viridiplantae</taxon>
        <taxon>Streptophyta</taxon>
        <taxon>Embryophyta</taxon>
        <taxon>Tracheophyta</taxon>
        <taxon>Spermatophyta</taxon>
        <taxon>Magnoliopsida</taxon>
        <taxon>eudicotyledons</taxon>
        <taxon>Gunneridae</taxon>
        <taxon>Pentapetalae</taxon>
        <taxon>rosids</taxon>
        <taxon>fabids</taxon>
        <taxon>Fagales</taxon>
        <taxon>Fagaceae</taxon>
        <taxon>Quercus</taxon>
    </lineage>
</organism>
<dbReference type="PROSITE" id="PS51257">
    <property type="entry name" value="PROKAR_LIPOPROTEIN"/>
    <property type="match status" value="1"/>
</dbReference>
<proteinExistence type="predicted"/>
<dbReference type="Proteomes" id="UP000594261">
    <property type="component" value="Chromosome 8"/>
</dbReference>
<dbReference type="InterPro" id="IPR045884">
    <property type="entry name" value="At5g59350-like"/>
</dbReference>
<dbReference type="PANTHER" id="PTHR34054:SF2">
    <property type="entry name" value="EXPRESSED PROTEIN"/>
    <property type="match status" value="1"/>
</dbReference>
<keyword evidence="2" id="KW-0472">Membrane</keyword>
<reference evidence="3" key="2">
    <citation type="submission" date="2021-01" db="UniProtKB">
        <authorList>
            <consortium name="EnsemblPlants"/>
        </authorList>
    </citation>
    <scope>IDENTIFICATION</scope>
</reference>
<feature type="compositionally biased region" description="Basic and acidic residues" evidence="1">
    <location>
        <begin position="141"/>
        <end position="151"/>
    </location>
</feature>
<dbReference type="EnsemblPlants" id="QL08p059179:mrna">
    <property type="protein sequence ID" value="QL08p059179:mrna"/>
    <property type="gene ID" value="QL08p059179"/>
</dbReference>
<reference evidence="3 4" key="1">
    <citation type="journal article" date="2016" name="G3 (Bethesda)">
        <title>First Draft Assembly and Annotation of the Genome of a California Endemic Oak Quercus lobata Nee (Fagaceae).</title>
        <authorList>
            <person name="Sork V.L."/>
            <person name="Fitz-Gibbon S.T."/>
            <person name="Puiu D."/>
            <person name="Crepeau M."/>
            <person name="Gugger P.F."/>
            <person name="Sherman R."/>
            <person name="Stevens K."/>
            <person name="Langley C.H."/>
            <person name="Pellegrini M."/>
            <person name="Salzberg S.L."/>
        </authorList>
    </citation>
    <scope>NUCLEOTIDE SEQUENCE [LARGE SCALE GENOMIC DNA]</scope>
    <source>
        <strain evidence="3 4">cv. SW786</strain>
    </source>
</reference>
<accession>A0A7N2MF51</accession>
<feature type="transmembrane region" description="Helical" evidence="2">
    <location>
        <begin position="6"/>
        <end position="30"/>
    </location>
</feature>
<evidence type="ECO:0000256" key="2">
    <source>
        <dbReference type="SAM" id="Phobius"/>
    </source>
</evidence>
<keyword evidence="2" id="KW-0812">Transmembrane</keyword>
<dbReference type="Gramene" id="QL08p059179:mrna">
    <property type="protein sequence ID" value="QL08p059179:mrna"/>
    <property type="gene ID" value="QL08p059179"/>
</dbReference>
<dbReference type="OMA" id="LMESCNG"/>
<keyword evidence="2" id="KW-1133">Transmembrane helix</keyword>
<evidence type="ECO:0000313" key="3">
    <source>
        <dbReference type="EnsemblPlants" id="QL08p059179:mrna"/>
    </source>
</evidence>
<keyword evidence="4" id="KW-1185">Reference proteome</keyword>
<dbReference type="FunCoup" id="A0A7N2MF51">
    <property type="interactions" value="17"/>
</dbReference>
<dbReference type="PANTHER" id="PTHR34054">
    <property type="entry name" value="EXPRESSED PROTEIN"/>
    <property type="match status" value="1"/>
</dbReference>
<sequence>MKSLSSVGLGLSVVFGCLFLALVAELYYLLWWKKRFANGRIENDYSSPARELFYMFCWKKSTSLRHTALDPQELRASVGIAGTLVHEPEAQLHMQSNKDFWLKPFGEDDIETEFMRLENLSGPPRFLFTIIEETREDLESEDAKSKGDKSGKNSRSRSLSDLILTVETPYLTPLASPSFFTPPLTPQKQNGFNPLFESATDAEFNRMKSSPPPKFKFLQDAEEKLERKLMEAAQEKVHIGDELVQENINKDSHSKFHKDEEDGPFITIIVDRNKERELINHHLPQYHSSTSQGLKPVIILVTDIIVERALKDFRVQGLDLHEV</sequence>